<evidence type="ECO:0000256" key="1">
    <source>
        <dbReference type="SAM" id="MobiDB-lite"/>
    </source>
</evidence>
<name>A0ABP8QLF4_9BACT</name>
<dbReference type="RefSeq" id="WP_208131084.1">
    <property type="nucleotide sequence ID" value="NZ_BAABGQ010000008.1"/>
</dbReference>
<keyword evidence="4" id="KW-1185">Reference proteome</keyword>
<reference evidence="4" key="1">
    <citation type="journal article" date="2019" name="Int. J. Syst. Evol. Microbiol.">
        <title>The Global Catalogue of Microorganisms (GCM) 10K type strain sequencing project: providing services to taxonomists for standard genome sequencing and annotation.</title>
        <authorList>
            <consortium name="The Broad Institute Genomics Platform"/>
            <consortium name="The Broad Institute Genome Sequencing Center for Infectious Disease"/>
            <person name="Wu L."/>
            <person name="Ma J."/>
        </authorList>
    </citation>
    <scope>NUCLEOTIDE SEQUENCE [LARGE SCALE GENOMIC DNA]</scope>
    <source>
        <strain evidence="4">JCM 17841</strain>
    </source>
</reference>
<proteinExistence type="predicted"/>
<evidence type="ECO:0000313" key="4">
    <source>
        <dbReference type="Proteomes" id="UP001501243"/>
    </source>
</evidence>
<keyword evidence="2" id="KW-0732">Signal</keyword>
<evidence type="ECO:0000313" key="3">
    <source>
        <dbReference type="EMBL" id="GAA4505034.1"/>
    </source>
</evidence>
<gene>
    <name evidence="3" type="ORF">GCM10023172_32290</name>
</gene>
<feature type="chain" id="PRO_5045947398" evidence="2">
    <location>
        <begin position="19"/>
        <end position="184"/>
    </location>
</feature>
<protein>
    <submittedName>
        <fullName evidence="3">Uncharacterized protein</fullName>
    </submittedName>
</protein>
<sequence length="184" mass="20398">MKSAFALLLLAATFTARAQQVAPDQGPSAPIPQDKTQPSPRLNPAVSDRAEHLSDQMTRDLRLNGYQSARLRAINTDKIGKLEAAERQYAKNPEQLDKQAKAISHERDAELQAVLSTDQYTDYFDARKRYAQADRDYAHNASASILVNSVQNPAPVRANNATIVPTKAKETRRAGEPFGRTLRQ</sequence>
<feature type="region of interest" description="Disordered" evidence="1">
    <location>
        <begin position="19"/>
        <end position="49"/>
    </location>
</feature>
<dbReference type="EMBL" id="BAABGQ010000008">
    <property type="protein sequence ID" value="GAA4505034.1"/>
    <property type="molecule type" value="Genomic_DNA"/>
</dbReference>
<evidence type="ECO:0000256" key="2">
    <source>
        <dbReference type="SAM" id="SignalP"/>
    </source>
</evidence>
<organism evidence="3 4">
    <name type="scientific">Hymenobacter ginsengisoli</name>
    <dbReference type="NCBI Taxonomy" id="1051626"/>
    <lineage>
        <taxon>Bacteria</taxon>
        <taxon>Pseudomonadati</taxon>
        <taxon>Bacteroidota</taxon>
        <taxon>Cytophagia</taxon>
        <taxon>Cytophagales</taxon>
        <taxon>Hymenobacteraceae</taxon>
        <taxon>Hymenobacter</taxon>
    </lineage>
</organism>
<comment type="caution">
    <text evidence="3">The sequence shown here is derived from an EMBL/GenBank/DDBJ whole genome shotgun (WGS) entry which is preliminary data.</text>
</comment>
<dbReference type="Proteomes" id="UP001501243">
    <property type="component" value="Unassembled WGS sequence"/>
</dbReference>
<accession>A0ABP8QLF4</accession>
<feature type="signal peptide" evidence="2">
    <location>
        <begin position="1"/>
        <end position="18"/>
    </location>
</feature>